<dbReference type="EMBL" id="MNCJ02000322">
    <property type="protein sequence ID" value="KAF5799067.1"/>
    <property type="molecule type" value="Genomic_DNA"/>
</dbReference>
<proteinExistence type="predicted"/>
<evidence type="ECO:0000256" key="1">
    <source>
        <dbReference type="SAM" id="Phobius"/>
    </source>
</evidence>
<comment type="caution">
    <text evidence="2">The sequence shown here is derived from an EMBL/GenBank/DDBJ whole genome shotgun (WGS) entry which is preliminary data.</text>
</comment>
<reference evidence="2" key="2">
    <citation type="submission" date="2020-06" db="EMBL/GenBank/DDBJ databases">
        <title>Helianthus annuus Genome sequencing and assembly Release 2.</title>
        <authorList>
            <person name="Gouzy J."/>
            <person name="Langlade N."/>
            <person name="Munos S."/>
        </authorList>
    </citation>
    <scope>NUCLEOTIDE SEQUENCE</scope>
    <source>
        <tissue evidence="2">Leaves</tissue>
    </source>
</reference>
<feature type="transmembrane region" description="Helical" evidence="1">
    <location>
        <begin position="42"/>
        <end position="59"/>
    </location>
</feature>
<dbReference type="AlphaFoldDB" id="A0A9K3ILK1"/>
<accession>A0A9K3ILK1</accession>
<keyword evidence="1" id="KW-0812">Transmembrane</keyword>
<name>A0A9K3ILK1_HELAN</name>
<organism evidence="2 3">
    <name type="scientific">Helianthus annuus</name>
    <name type="common">Common sunflower</name>
    <dbReference type="NCBI Taxonomy" id="4232"/>
    <lineage>
        <taxon>Eukaryota</taxon>
        <taxon>Viridiplantae</taxon>
        <taxon>Streptophyta</taxon>
        <taxon>Embryophyta</taxon>
        <taxon>Tracheophyta</taxon>
        <taxon>Spermatophyta</taxon>
        <taxon>Magnoliopsida</taxon>
        <taxon>eudicotyledons</taxon>
        <taxon>Gunneridae</taxon>
        <taxon>Pentapetalae</taxon>
        <taxon>asterids</taxon>
        <taxon>campanulids</taxon>
        <taxon>Asterales</taxon>
        <taxon>Asteraceae</taxon>
        <taxon>Asteroideae</taxon>
        <taxon>Heliantheae alliance</taxon>
        <taxon>Heliantheae</taxon>
        <taxon>Helianthus</taxon>
    </lineage>
</organism>
<evidence type="ECO:0000313" key="3">
    <source>
        <dbReference type="Proteomes" id="UP000215914"/>
    </source>
</evidence>
<dbReference type="Gramene" id="mRNA:HanXRQr2_Chr07g0300291">
    <property type="protein sequence ID" value="CDS:HanXRQr2_Chr07g0300291.1"/>
    <property type="gene ID" value="HanXRQr2_Chr07g0300291"/>
</dbReference>
<keyword evidence="1" id="KW-1133">Transmembrane helix</keyword>
<protein>
    <submittedName>
        <fullName evidence="2">Uncharacterized protein</fullName>
    </submittedName>
</protein>
<keyword evidence="3" id="KW-1185">Reference proteome</keyword>
<gene>
    <name evidence="2" type="ORF">HanXRQr2_Chr07g0300291</name>
</gene>
<evidence type="ECO:0000313" key="2">
    <source>
        <dbReference type="EMBL" id="KAF5799067.1"/>
    </source>
</evidence>
<sequence>MPILNEAGVAAGFMVRNSLKLAHTPPNTLTPPPLDRSERGSVWGYRLAMIFLVVLWLFTRRCDVLN</sequence>
<reference evidence="2" key="1">
    <citation type="journal article" date="2017" name="Nature">
        <title>The sunflower genome provides insights into oil metabolism, flowering and Asterid evolution.</title>
        <authorList>
            <person name="Badouin H."/>
            <person name="Gouzy J."/>
            <person name="Grassa C.J."/>
            <person name="Murat F."/>
            <person name="Staton S.E."/>
            <person name="Cottret L."/>
            <person name="Lelandais-Briere C."/>
            <person name="Owens G.L."/>
            <person name="Carrere S."/>
            <person name="Mayjonade B."/>
            <person name="Legrand L."/>
            <person name="Gill N."/>
            <person name="Kane N.C."/>
            <person name="Bowers J.E."/>
            <person name="Hubner S."/>
            <person name="Bellec A."/>
            <person name="Berard A."/>
            <person name="Berges H."/>
            <person name="Blanchet N."/>
            <person name="Boniface M.C."/>
            <person name="Brunel D."/>
            <person name="Catrice O."/>
            <person name="Chaidir N."/>
            <person name="Claudel C."/>
            <person name="Donnadieu C."/>
            <person name="Faraut T."/>
            <person name="Fievet G."/>
            <person name="Helmstetter N."/>
            <person name="King M."/>
            <person name="Knapp S.J."/>
            <person name="Lai Z."/>
            <person name="Le Paslier M.C."/>
            <person name="Lippi Y."/>
            <person name="Lorenzon L."/>
            <person name="Mandel J.R."/>
            <person name="Marage G."/>
            <person name="Marchand G."/>
            <person name="Marquand E."/>
            <person name="Bret-Mestries E."/>
            <person name="Morien E."/>
            <person name="Nambeesan S."/>
            <person name="Nguyen T."/>
            <person name="Pegot-Espagnet P."/>
            <person name="Pouilly N."/>
            <person name="Raftis F."/>
            <person name="Sallet E."/>
            <person name="Schiex T."/>
            <person name="Thomas J."/>
            <person name="Vandecasteele C."/>
            <person name="Vares D."/>
            <person name="Vear F."/>
            <person name="Vautrin S."/>
            <person name="Crespi M."/>
            <person name="Mangin B."/>
            <person name="Burke J.M."/>
            <person name="Salse J."/>
            <person name="Munos S."/>
            <person name="Vincourt P."/>
            <person name="Rieseberg L.H."/>
            <person name="Langlade N.B."/>
        </authorList>
    </citation>
    <scope>NUCLEOTIDE SEQUENCE</scope>
    <source>
        <tissue evidence="2">Leaves</tissue>
    </source>
</reference>
<keyword evidence="1" id="KW-0472">Membrane</keyword>
<dbReference type="Proteomes" id="UP000215914">
    <property type="component" value="Unassembled WGS sequence"/>
</dbReference>